<keyword evidence="3" id="KW-1185">Reference proteome</keyword>
<name>A0A072N2F7_9GAMM</name>
<gene>
    <name evidence="2" type="ORF">D777_02015</name>
</gene>
<dbReference type="PATRIC" id="fig|1137280.3.peg.1830"/>
<dbReference type="SUPFAM" id="SSF53756">
    <property type="entry name" value="UDP-Glycosyltransferase/glycogen phosphorylase"/>
    <property type="match status" value="1"/>
</dbReference>
<comment type="caution">
    <text evidence="2">The sequence shown here is derived from an EMBL/GenBank/DDBJ whole genome shotgun (WGS) entry which is preliminary data.</text>
</comment>
<evidence type="ECO:0000313" key="3">
    <source>
        <dbReference type="Proteomes" id="UP000035057"/>
    </source>
</evidence>
<keyword evidence="2" id="KW-0808">Transferase</keyword>
<dbReference type="AlphaFoldDB" id="A0A072N2F7"/>
<dbReference type="Pfam" id="PF13692">
    <property type="entry name" value="Glyco_trans_1_4"/>
    <property type="match status" value="1"/>
</dbReference>
<protein>
    <submittedName>
        <fullName evidence="2">Alpha-1,3-N-acetylgalactosamine transferase PglA</fullName>
    </submittedName>
</protein>
<dbReference type="PANTHER" id="PTHR12526">
    <property type="entry name" value="GLYCOSYLTRANSFERASE"/>
    <property type="match status" value="1"/>
</dbReference>
<dbReference type="PANTHER" id="PTHR12526:SF638">
    <property type="entry name" value="SPORE COAT PROTEIN SA"/>
    <property type="match status" value="1"/>
</dbReference>
<accession>A0A072N2F7</accession>
<feature type="domain" description="Glycosyltransferase subfamily 4-like N-terminal" evidence="1">
    <location>
        <begin position="44"/>
        <end position="168"/>
    </location>
</feature>
<proteinExistence type="predicted"/>
<dbReference type="Proteomes" id="UP000035057">
    <property type="component" value="Unassembled WGS sequence"/>
</dbReference>
<dbReference type="Pfam" id="PF13579">
    <property type="entry name" value="Glyco_trans_4_4"/>
    <property type="match status" value="1"/>
</dbReference>
<reference evidence="2 3" key="1">
    <citation type="submission" date="2012-12" db="EMBL/GenBank/DDBJ databases">
        <title>Genome assembly of Marinobacter sp. AK21.</title>
        <authorList>
            <person name="Khatri I."/>
            <person name="Kumar R."/>
            <person name="Vaidya B."/>
            <person name="Subramanian S."/>
            <person name="Pinnaka A."/>
        </authorList>
    </citation>
    <scope>NUCLEOTIDE SEQUENCE [LARGE SCALE GENOMIC DNA]</scope>
    <source>
        <strain evidence="2 3">AK21</strain>
    </source>
</reference>
<dbReference type="CDD" id="cd03808">
    <property type="entry name" value="GT4_CapM-like"/>
    <property type="match status" value="1"/>
</dbReference>
<dbReference type="GO" id="GO:0016757">
    <property type="term" value="F:glycosyltransferase activity"/>
    <property type="evidence" value="ECO:0007669"/>
    <property type="project" value="UniProtKB-ARBA"/>
</dbReference>
<dbReference type="InterPro" id="IPR028098">
    <property type="entry name" value="Glyco_trans_4-like_N"/>
</dbReference>
<dbReference type="STRING" id="1137280.D777_02015"/>
<dbReference type="Gene3D" id="3.40.50.2000">
    <property type="entry name" value="Glycogen Phosphorylase B"/>
    <property type="match status" value="2"/>
</dbReference>
<sequence>MKLVIVTTVPETLATILRGQPKWLAQYASVICVSSSGRMLENVRENEGVPLEEIGMCRGINPIKDLTSIFRMWKLLRKVKPDIVHSYTPKAGLVTMLAAFFVGTKVRIHTFTGLVFPTSVGLKRWILVWVDRIVCAAATHVVPEGKGVAADLQKYHITPKPLRIIGNGNIAGIDINYFHPDKVDPVDVSGKRAFTFGFIGRLNRDKGLDELVTAFEGLRGSARLLLVGGLDESAPISDDTYHKIKSNKHIHELGFMDDVRPALAACDVIVLASYREGFPNVVIQAGAMCKPVIASDVSGSNEIIEDGINGWLVPPKDSQALAERMNCVMELPEEELRSLGRSARARVVERYDQREYRQQLLAYYRRAALEACI</sequence>
<evidence type="ECO:0000259" key="1">
    <source>
        <dbReference type="Pfam" id="PF13579"/>
    </source>
</evidence>
<dbReference type="EMBL" id="ANIE01000005">
    <property type="protein sequence ID" value="KEF31666.1"/>
    <property type="molecule type" value="Genomic_DNA"/>
</dbReference>
<evidence type="ECO:0000313" key="2">
    <source>
        <dbReference type="EMBL" id="KEF31666.1"/>
    </source>
</evidence>
<organism evidence="2 3">
    <name type="scientific">Marinobacter nitratireducens</name>
    <dbReference type="NCBI Taxonomy" id="1137280"/>
    <lineage>
        <taxon>Bacteria</taxon>
        <taxon>Pseudomonadati</taxon>
        <taxon>Pseudomonadota</taxon>
        <taxon>Gammaproteobacteria</taxon>
        <taxon>Pseudomonadales</taxon>
        <taxon>Marinobacteraceae</taxon>
        <taxon>Marinobacter</taxon>
    </lineage>
</organism>